<evidence type="ECO:0000313" key="3">
    <source>
        <dbReference type="Proteomes" id="UP000031192"/>
    </source>
</evidence>
<dbReference type="OrthoDB" id="4775588at2759"/>
<organism evidence="2 3">
    <name type="scientific">Metarhizium guizhouense (strain ARSEF 977)</name>
    <dbReference type="NCBI Taxonomy" id="1276136"/>
    <lineage>
        <taxon>Eukaryota</taxon>
        <taxon>Fungi</taxon>
        <taxon>Dikarya</taxon>
        <taxon>Ascomycota</taxon>
        <taxon>Pezizomycotina</taxon>
        <taxon>Sordariomycetes</taxon>
        <taxon>Hypocreomycetidae</taxon>
        <taxon>Hypocreales</taxon>
        <taxon>Clavicipitaceae</taxon>
        <taxon>Metarhizium</taxon>
    </lineage>
</organism>
<proteinExistence type="predicted"/>
<sequence length="77" mass="7781">MSPTTTPSVYTSLDAAKAAQSGAFLTAWPADETVISLPSLKGLSLETGYRKSSSGGASQNSSTESLPQSTTTAPSTP</sequence>
<reference evidence="2 3" key="1">
    <citation type="journal article" date="2014" name="Proc. Natl. Acad. Sci. U.S.A.">
        <title>Trajectory and genomic determinants of fungal-pathogen speciation and host adaptation.</title>
        <authorList>
            <person name="Hu X."/>
            <person name="Xiao G."/>
            <person name="Zheng P."/>
            <person name="Shang Y."/>
            <person name="Su Y."/>
            <person name="Zhang X."/>
            <person name="Liu X."/>
            <person name="Zhan S."/>
            <person name="St Leger R.J."/>
            <person name="Wang C."/>
        </authorList>
    </citation>
    <scope>NUCLEOTIDE SEQUENCE [LARGE SCALE GENOMIC DNA]</scope>
    <source>
        <strain evidence="2 3">ARSEF 977</strain>
    </source>
</reference>
<evidence type="ECO:0000256" key="1">
    <source>
        <dbReference type="SAM" id="MobiDB-lite"/>
    </source>
</evidence>
<feature type="compositionally biased region" description="Polar residues" evidence="1">
    <location>
        <begin position="66"/>
        <end position="77"/>
    </location>
</feature>
<accession>A0A0B4GMA9</accession>
<feature type="compositionally biased region" description="Low complexity" evidence="1">
    <location>
        <begin position="52"/>
        <end position="65"/>
    </location>
</feature>
<protein>
    <submittedName>
        <fullName evidence="2">Uncharacterized protein</fullName>
    </submittedName>
</protein>
<name>A0A0B4GMA9_METGA</name>
<gene>
    <name evidence="2" type="ORF">MGU_11739</name>
</gene>
<dbReference type="EMBL" id="AZNH01000350">
    <property type="protein sequence ID" value="KID80832.1"/>
    <property type="molecule type" value="Genomic_DNA"/>
</dbReference>
<feature type="region of interest" description="Disordered" evidence="1">
    <location>
        <begin position="46"/>
        <end position="77"/>
    </location>
</feature>
<evidence type="ECO:0000313" key="2">
    <source>
        <dbReference type="EMBL" id="KID80832.1"/>
    </source>
</evidence>
<dbReference type="AlphaFoldDB" id="A0A0B4GMA9"/>
<keyword evidence="3" id="KW-1185">Reference proteome</keyword>
<dbReference type="Proteomes" id="UP000031192">
    <property type="component" value="Unassembled WGS sequence"/>
</dbReference>
<comment type="caution">
    <text evidence="2">The sequence shown here is derived from an EMBL/GenBank/DDBJ whole genome shotgun (WGS) entry which is preliminary data.</text>
</comment>
<dbReference type="HOGENOM" id="CLU_2638580_0_0_1"/>